<dbReference type="InterPro" id="IPR029058">
    <property type="entry name" value="AB_hydrolase_fold"/>
</dbReference>
<dbReference type="AlphaFoldDB" id="A0A6A7AQK8"/>
<dbReference type="Proteomes" id="UP000799423">
    <property type="component" value="Unassembled WGS sequence"/>
</dbReference>
<evidence type="ECO:0000313" key="1">
    <source>
        <dbReference type="EMBL" id="KAF2844449.1"/>
    </source>
</evidence>
<proteinExistence type="predicted"/>
<name>A0A6A7AQK8_9PLEO</name>
<sequence>MLPEKWPVLLKYGQNIPCFNGEAPKVRCTSEAERSFRLVNIEARKNVCEKEICYIKGILEHAQFHLRTIQAAKDNLESHISWNDKSFPSINPNLARLHYAYHYEVFTALRPFVHTASAADLDSEAHNAQFFNEITYKWMIAAFQAIRAFDSPPKVEVDIDILHTRFGILLELVALRESSNYHLLVSTEEVSAYIDDQLASTIRTLSQSDCQELKTDAEFLGNIPNSTHQRNGFSSRSMYEFPTGTGMPTLAEEIISGINTTTRIQQTFQASKELQAELNPARFSKIGKEIFLERPHVRTLLEEFHMQKIPYCEVWPEDSTFGLVRGARVRGTPIHTTLYMVISMPRSVYQASKPTKLKLSVDFHGGGGFTGDPSFEPWVYWPRLEYMSLAQNILSIEPQSLLMPQSQGPEILQANRKALSWLFDGLEHTLHGINSNLAVDWESFNISGHSFGGMMALDFFRQIGLHASRPPNLHVRTVHARGTMSRPYERQASTYMGQIVSQEEAEEIAKKIRLNMSRLKDRGCMILKRAGSTPPDGMIGAYSTSVSRAEGTTWLDFWAERCLYELLDQMASCPDERACILFEHGTADNFVPFEHSLGTQAMLKAKFPKLDVRCNLIPNEDHAWDYDRKLAEIKWFFQLY</sequence>
<protein>
    <recommendedName>
        <fullName evidence="3">Alpha/beta-hydrolase</fullName>
    </recommendedName>
</protein>
<evidence type="ECO:0008006" key="3">
    <source>
        <dbReference type="Google" id="ProtNLM"/>
    </source>
</evidence>
<gene>
    <name evidence="1" type="ORF">T440DRAFT_523500</name>
</gene>
<dbReference type="SUPFAM" id="SSF53474">
    <property type="entry name" value="alpha/beta-Hydrolases"/>
    <property type="match status" value="1"/>
</dbReference>
<dbReference type="Gene3D" id="3.40.50.1820">
    <property type="entry name" value="alpha/beta hydrolase"/>
    <property type="match status" value="1"/>
</dbReference>
<dbReference type="OrthoDB" id="19653at2759"/>
<dbReference type="EMBL" id="MU006379">
    <property type="protein sequence ID" value="KAF2844449.1"/>
    <property type="molecule type" value="Genomic_DNA"/>
</dbReference>
<reference evidence="1" key="1">
    <citation type="submission" date="2020-01" db="EMBL/GenBank/DDBJ databases">
        <authorList>
            <consortium name="DOE Joint Genome Institute"/>
            <person name="Haridas S."/>
            <person name="Albert R."/>
            <person name="Binder M."/>
            <person name="Bloem J."/>
            <person name="Labutti K."/>
            <person name="Salamov A."/>
            <person name="Andreopoulos B."/>
            <person name="Baker S.E."/>
            <person name="Barry K."/>
            <person name="Bills G."/>
            <person name="Bluhm B.H."/>
            <person name="Cannon C."/>
            <person name="Castanera R."/>
            <person name="Culley D.E."/>
            <person name="Daum C."/>
            <person name="Ezra D."/>
            <person name="Gonzalez J.B."/>
            <person name="Henrissat B."/>
            <person name="Kuo A."/>
            <person name="Liang C."/>
            <person name="Lipzen A."/>
            <person name="Lutzoni F."/>
            <person name="Magnuson J."/>
            <person name="Mondo S."/>
            <person name="Nolan M."/>
            <person name="Ohm R."/>
            <person name="Pangilinan J."/>
            <person name="Park H.-J."/>
            <person name="Ramirez L."/>
            <person name="Alfaro M."/>
            <person name="Sun H."/>
            <person name="Tritt A."/>
            <person name="Yoshinaga Y."/>
            <person name="Zwiers L.-H."/>
            <person name="Turgeon B.G."/>
            <person name="Goodwin S.B."/>
            <person name="Spatafora J.W."/>
            <person name="Crous P.W."/>
            <person name="Grigoriev I.V."/>
        </authorList>
    </citation>
    <scope>NUCLEOTIDE SEQUENCE</scope>
    <source>
        <strain evidence="1">IPT5</strain>
    </source>
</reference>
<evidence type="ECO:0000313" key="2">
    <source>
        <dbReference type="Proteomes" id="UP000799423"/>
    </source>
</evidence>
<keyword evidence="2" id="KW-1185">Reference proteome</keyword>
<organism evidence="1 2">
    <name type="scientific">Plenodomus tracheiphilus IPT5</name>
    <dbReference type="NCBI Taxonomy" id="1408161"/>
    <lineage>
        <taxon>Eukaryota</taxon>
        <taxon>Fungi</taxon>
        <taxon>Dikarya</taxon>
        <taxon>Ascomycota</taxon>
        <taxon>Pezizomycotina</taxon>
        <taxon>Dothideomycetes</taxon>
        <taxon>Pleosporomycetidae</taxon>
        <taxon>Pleosporales</taxon>
        <taxon>Pleosporineae</taxon>
        <taxon>Leptosphaeriaceae</taxon>
        <taxon>Plenodomus</taxon>
    </lineage>
</organism>
<accession>A0A6A7AQK8</accession>